<accession>A0A9Q9MLP8</accession>
<dbReference type="OrthoDB" id="10013129at2"/>
<name>A0A9Q9MLP8_9ACTN</name>
<keyword evidence="1" id="KW-1133">Transmembrane helix</keyword>
<feature type="transmembrane region" description="Helical" evidence="1">
    <location>
        <begin position="83"/>
        <end position="105"/>
    </location>
</feature>
<organism evidence="2 3">
    <name type="scientific">Dactylosporangium aurantiacum</name>
    <dbReference type="NCBI Taxonomy" id="35754"/>
    <lineage>
        <taxon>Bacteria</taxon>
        <taxon>Bacillati</taxon>
        <taxon>Actinomycetota</taxon>
        <taxon>Actinomycetes</taxon>
        <taxon>Micromonosporales</taxon>
        <taxon>Micromonosporaceae</taxon>
        <taxon>Dactylosporangium</taxon>
    </lineage>
</organism>
<evidence type="ECO:0000256" key="1">
    <source>
        <dbReference type="SAM" id="Phobius"/>
    </source>
</evidence>
<dbReference type="EMBL" id="CP073767">
    <property type="protein sequence ID" value="UWZ57161.1"/>
    <property type="molecule type" value="Genomic_DNA"/>
</dbReference>
<dbReference type="KEGG" id="daur:Daura_13920"/>
<dbReference type="AlphaFoldDB" id="A0A9Q9MLP8"/>
<proteinExistence type="predicted"/>
<sequence>MEQTRAPFGASMLVGIGWFATLVAALAVGEWSVPRQPDPECTSFGCGLTLLDLLPAFVVAAAPPLLAVLLLVTAVVTRLRIPAALAGTLSAAGTVLVVVAGLALFQVAR</sequence>
<feature type="transmembrane region" description="Helical" evidence="1">
    <location>
        <begin position="53"/>
        <end position="76"/>
    </location>
</feature>
<gene>
    <name evidence="2" type="ORF">Daura_13920</name>
</gene>
<dbReference type="Proteomes" id="UP001058003">
    <property type="component" value="Chromosome"/>
</dbReference>
<evidence type="ECO:0000313" key="2">
    <source>
        <dbReference type="EMBL" id="UWZ57161.1"/>
    </source>
</evidence>
<evidence type="ECO:0000313" key="3">
    <source>
        <dbReference type="Proteomes" id="UP001058003"/>
    </source>
</evidence>
<dbReference type="RefSeq" id="WP_033367125.1">
    <property type="nucleotide sequence ID" value="NZ_CP073767.1"/>
</dbReference>
<feature type="transmembrane region" description="Helical" evidence="1">
    <location>
        <begin position="12"/>
        <end position="33"/>
    </location>
</feature>
<keyword evidence="1" id="KW-0472">Membrane</keyword>
<reference evidence="2" key="1">
    <citation type="submission" date="2021-04" db="EMBL/GenBank/DDBJ databases">
        <title>Dactylosporangium aurantiacum NRRL B-8018 full assembly.</title>
        <authorList>
            <person name="Hartkoorn R.C."/>
            <person name="Beaudoing E."/>
            <person name="Hot D."/>
        </authorList>
    </citation>
    <scope>NUCLEOTIDE SEQUENCE</scope>
    <source>
        <strain evidence="2">NRRL B-8018</strain>
    </source>
</reference>
<protein>
    <submittedName>
        <fullName evidence="2">Uncharacterized protein</fullName>
    </submittedName>
</protein>
<keyword evidence="1" id="KW-0812">Transmembrane</keyword>
<keyword evidence="3" id="KW-1185">Reference proteome</keyword>